<feature type="transmembrane region" description="Helical" evidence="1">
    <location>
        <begin position="12"/>
        <end position="30"/>
    </location>
</feature>
<keyword evidence="1" id="KW-0812">Transmembrane</keyword>
<name>A0A9P1PAB4_PARSO</name>
<gene>
    <name evidence="2" type="ORF">UMC4404_11471</name>
</gene>
<dbReference type="Proteomes" id="UP000049685">
    <property type="component" value="Unassembled WGS sequence"/>
</dbReference>
<reference evidence="3" key="1">
    <citation type="submission" date="2015-01" db="EMBL/GenBank/DDBJ databases">
        <authorList>
            <person name="Aslett A.Martin."/>
            <person name="De Silva Nishadi"/>
        </authorList>
    </citation>
    <scope>NUCLEOTIDE SEQUENCE [LARGE SCALE GENOMIC DNA]</scope>
    <source>
        <strain evidence="3">UMC4404</strain>
    </source>
</reference>
<proteinExistence type="predicted"/>
<dbReference type="RefSeq" id="WP_057558319.1">
    <property type="nucleotide sequence ID" value="NZ_CDNY01000003.1"/>
</dbReference>
<comment type="caution">
    <text evidence="2">The sequence shown here is derived from an EMBL/GenBank/DDBJ whole genome shotgun (WGS) entry which is preliminary data.</text>
</comment>
<keyword evidence="1" id="KW-1133">Transmembrane helix</keyword>
<evidence type="ECO:0000256" key="1">
    <source>
        <dbReference type="SAM" id="Phobius"/>
    </source>
</evidence>
<sequence>MSKYNDWKMIDWIVLGFVGISFIVIPDFILDHNLYELSTMATVYDYPYNISIIGSGIFLVYCSLSGVYWIKNKKINMVIHYCLLATIYI</sequence>
<accession>A0A9P1PAB4</accession>
<protein>
    <submittedName>
        <fullName evidence="2">Uncharacterized protein</fullName>
    </submittedName>
</protein>
<keyword evidence="1" id="KW-0472">Membrane</keyword>
<evidence type="ECO:0000313" key="2">
    <source>
        <dbReference type="EMBL" id="CEO33167.1"/>
    </source>
</evidence>
<feature type="transmembrane region" description="Helical" evidence="1">
    <location>
        <begin position="50"/>
        <end position="70"/>
    </location>
</feature>
<dbReference type="AlphaFoldDB" id="A0A9P1PAB4"/>
<organism evidence="2 3">
    <name type="scientific">Paraclostridium sordellii</name>
    <name type="common">Clostridium sordellii</name>
    <dbReference type="NCBI Taxonomy" id="1505"/>
    <lineage>
        <taxon>Bacteria</taxon>
        <taxon>Bacillati</taxon>
        <taxon>Bacillota</taxon>
        <taxon>Clostridia</taxon>
        <taxon>Peptostreptococcales</taxon>
        <taxon>Peptostreptococcaceae</taxon>
        <taxon>Paraclostridium</taxon>
    </lineage>
</organism>
<evidence type="ECO:0000313" key="3">
    <source>
        <dbReference type="Proteomes" id="UP000049685"/>
    </source>
</evidence>
<dbReference type="EMBL" id="CDNY01000003">
    <property type="protein sequence ID" value="CEO33167.1"/>
    <property type="molecule type" value="Genomic_DNA"/>
</dbReference>